<evidence type="ECO:0000256" key="1">
    <source>
        <dbReference type="SAM" id="MobiDB-lite"/>
    </source>
</evidence>
<evidence type="ECO:0000313" key="4">
    <source>
        <dbReference type="Proteomes" id="UP000279236"/>
    </source>
</evidence>
<dbReference type="GO" id="GO:0005085">
    <property type="term" value="F:guanyl-nucleotide exchange factor activity"/>
    <property type="evidence" value="ECO:0007669"/>
    <property type="project" value="InterPro"/>
</dbReference>
<evidence type="ECO:0000259" key="2">
    <source>
        <dbReference type="PROSITE" id="PS50010"/>
    </source>
</evidence>
<dbReference type="InterPro" id="IPR000219">
    <property type="entry name" value="DH_dom"/>
</dbReference>
<dbReference type="GO" id="GO:0031991">
    <property type="term" value="P:regulation of actomyosin contractile ring contraction"/>
    <property type="evidence" value="ECO:0007669"/>
    <property type="project" value="TreeGrafter"/>
</dbReference>
<feature type="region of interest" description="Disordered" evidence="1">
    <location>
        <begin position="886"/>
        <end position="923"/>
    </location>
</feature>
<reference evidence="3 4" key="1">
    <citation type="submission" date="2018-11" db="EMBL/GenBank/DDBJ databases">
        <title>Genome sequence of Apiotrichum porosum DSM 27194.</title>
        <authorList>
            <person name="Aliyu H."/>
            <person name="Gorte O."/>
            <person name="Ochsenreither K."/>
        </authorList>
    </citation>
    <scope>NUCLEOTIDE SEQUENCE [LARGE SCALE GENOMIC DNA]</scope>
    <source>
        <strain evidence="3 4">DSM 27194</strain>
    </source>
</reference>
<dbReference type="InterPro" id="IPR027267">
    <property type="entry name" value="AH/BAR_dom_sf"/>
</dbReference>
<dbReference type="SUPFAM" id="SSF48065">
    <property type="entry name" value="DBL homology domain (DH-domain)"/>
    <property type="match status" value="1"/>
</dbReference>
<dbReference type="Proteomes" id="UP000279236">
    <property type="component" value="Unassembled WGS sequence"/>
</dbReference>
<feature type="region of interest" description="Disordered" evidence="1">
    <location>
        <begin position="130"/>
        <end position="209"/>
    </location>
</feature>
<dbReference type="SUPFAM" id="SSF103657">
    <property type="entry name" value="BAR/IMD domain-like"/>
    <property type="match status" value="1"/>
</dbReference>
<organism evidence="3 4">
    <name type="scientific">Apiotrichum porosum</name>
    <dbReference type="NCBI Taxonomy" id="105984"/>
    <lineage>
        <taxon>Eukaryota</taxon>
        <taxon>Fungi</taxon>
        <taxon>Dikarya</taxon>
        <taxon>Basidiomycota</taxon>
        <taxon>Agaricomycotina</taxon>
        <taxon>Tremellomycetes</taxon>
        <taxon>Trichosporonales</taxon>
        <taxon>Trichosporonaceae</taxon>
        <taxon>Apiotrichum</taxon>
    </lineage>
</organism>
<dbReference type="PROSITE" id="PS50010">
    <property type="entry name" value="DH_2"/>
    <property type="match status" value="1"/>
</dbReference>
<dbReference type="InterPro" id="IPR051492">
    <property type="entry name" value="Dynamin-Rho_GEF"/>
</dbReference>
<feature type="compositionally biased region" description="Low complexity" evidence="1">
    <location>
        <begin position="7"/>
        <end position="19"/>
    </location>
</feature>
<feature type="region of interest" description="Disordered" evidence="1">
    <location>
        <begin position="466"/>
        <end position="485"/>
    </location>
</feature>
<dbReference type="SMART" id="SM00325">
    <property type="entry name" value="RhoGEF"/>
    <property type="match status" value="1"/>
</dbReference>
<dbReference type="PANTHER" id="PTHR22834:SF20">
    <property type="entry name" value="SH3 DOMAIN-CONTAINING PROTEIN"/>
    <property type="match status" value="1"/>
</dbReference>
<dbReference type="OrthoDB" id="10256089at2759"/>
<dbReference type="AlphaFoldDB" id="A0A427XM86"/>
<dbReference type="GeneID" id="39594088"/>
<gene>
    <name evidence="3" type="ORF">EHS24_009545</name>
</gene>
<feature type="compositionally biased region" description="Low complexity" evidence="1">
    <location>
        <begin position="809"/>
        <end position="824"/>
    </location>
</feature>
<feature type="region of interest" description="Disordered" evidence="1">
    <location>
        <begin position="739"/>
        <end position="872"/>
    </location>
</feature>
<dbReference type="STRING" id="105984.A0A427XM86"/>
<dbReference type="Gene3D" id="1.20.900.10">
    <property type="entry name" value="Dbl homology (DH) domain"/>
    <property type="match status" value="1"/>
</dbReference>
<feature type="compositionally biased region" description="Low complexity" evidence="1">
    <location>
        <begin position="765"/>
        <end position="784"/>
    </location>
</feature>
<dbReference type="RefSeq" id="XP_028474991.1">
    <property type="nucleotide sequence ID" value="XM_028624823.1"/>
</dbReference>
<feature type="compositionally biased region" description="Polar residues" evidence="1">
    <location>
        <begin position="897"/>
        <end position="908"/>
    </location>
</feature>
<accession>A0A427XM86</accession>
<proteinExistence type="predicted"/>
<dbReference type="GO" id="GO:0032955">
    <property type="term" value="P:regulation of division septum assembly"/>
    <property type="evidence" value="ECO:0007669"/>
    <property type="project" value="TreeGrafter"/>
</dbReference>
<sequence>MAELRTPKTPTTPVRPGVGSNFQSRSPSMPTLSSTATSRARGATESHPSPGMARARPGMNSVASLSSLPTPGRRPQSMMVGGSSPISPSASTSLSRRAHLMREIAATERAHATDLALICEAYLPLDEPDYRPESHHSSSNGGDSMLTDSTRAGLRSSSYGSPADDPRRTSAHQGETWRTSGHERRLSGMEWNSGGTPPPLPKSSFSTAGSLHTNGSFDSLGPSSASGSLVTAAVLPSPRFPLTSSSSSSPGPGASRMLPPVGLPLSKADRKAVFLNIRELALAADELATEFEDALGTDEETLVASGGQSGTDRLGHVFSRMLPRLGPLFMYYCPRQSAASSRLLELQANPMHAAHLNECWQRVRSHTHAWNLDSMLIKPVQRITKYPLLFEDLLSCTTPAHPDYFAIRQAAEGARALAGDIDEAKRRKDVITSVIGKSPSTVSLIKEPKNARAGGRGLLLSRFKKDRSPMASGGPSPGDSTSAPQVISPYAQTQLSELVQRLEESESLVTRLGKEILVWREKCQIVIKNEADLNIHFLNWYTLEGKIKMDPQTAKVAAYQALISELAATVWKEMEGEVCGGTNQNSRSVMLMLGTLMDAVKNPKMIIDKLNKKSADYARYVAYASAKKSVDRPLLLEASEYVAIHTQLLEELPAFLEGYNRILEIAVAAFVGAQVRYYGAMRDRIVKYTDKFLTVPTDEQVTDRGDICEVKLDVSTFRGIHKAWIDRFREPHMMMKNLEITGGDGTRIPAPRTTSFGTRRTANTASARPNSGSSRPSSYGQRSSVTSELVTPPTLRHTPSLHSTRSESRSSSGAGRRRSSSLATPSETRPDAVRATTGGDMRPPETSALAGLIRRNSYKSKNGNSTTSSLTSGMASFANRSVTNLGLRQSVKRTKSQTRASTLSSQASTEEHERHSFGLPRITPTSDPLFDALGLSGTPSKAGTPVHGYADIPASLLVSPTELNFGGLGLGTMTPLQHTSAIYVGDDADPGETWRDSPILYACAAVADFNPADLGNHRFQGLVFLPLAAGDLVDVFHEIGRVADLHDFPYSQVGVENDGAVVCRAENGLIGVAMCSFLEPLRT</sequence>
<evidence type="ECO:0000313" key="3">
    <source>
        <dbReference type="EMBL" id="RSH79882.1"/>
    </source>
</evidence>
<dbReference type="Gene3D" id="1.20.1270.60">
    <property type="entry name" value="Arfaptin homology (AH) domain/BAR domain"/>
    <property type="match status" value="1"/>
</dbReference>
<feature type="compositionally biased region" description="Polar residues" evidence="1">
    <location>
        <begin position="20"/>
        <end position="38"/>
    </location>
</feature>
<protein>
    <recommendedName>
        <fullName evidence="2">DH domain-containing protein</fullName>
    </recommendedName>
</protein>
<feature type="region of interest" description="Disordered" evidence="1">
    <location>
        <begin position="1"/>
        <end position="94"/>
    </location>
</feature>
<feature type="compositionally biased region" description="Low complexity" evidence="1">
    <location>
        <begin position="859"/>
        <end position="872"/>
    </location>
</feature>
<name>A0A427XM86_9TREE</name>
<dbReference type="PANTHER" id="PTHR22834">
    <property type="entry name" value="NUCLEAR FUSION PROTEIN FUS2"/>
    <property type="match status" value="1"/>
</dbReference>
<dbReference type="Pfam" id="PF00621">
    <property type="entry name" value="RhoGEF"/>
    <property type="match status" value="1"/>
</dbReference>
<feature type="domain" description="DH" evidence="2">
    <location>
        <begin position="96"/>
        <end position="424"/>
    </location>
</feature>
<feature type="compositionally biased region" description="Polar residues" evidence="1">
    <location>
        <begin position="137"/>
        <end position="160"/>
    </location>
</feature>
<keyword evidence="4" id="KW-1185">Reference proteome</keyword>
<dbReference type="GO" id="GO:0005737">
    <property type="term" value="C:cytoplasm"/>
    <property type="evidence" value="ECO:0007669"/>
    <property type="project" value="TreeGrafter"/>
</dbReference>
<feature type="compositionally biased region" description="Low complexity" evidence="1">
    <location>
        <begin position="83"/>
        <end position="94"/>
    </location>
</feature>
<comment type="caution">
    <text evidence="3">The sequence shown here is derived from an EMBL/GenBank/DDBJ whole genome shotgun (WGS) entry which is preliminary data.</text>
</comment>
<dbReference type="EMBL" id="RSCE01000009">
    <property type="protein sequence ID" value="RSH79882.1"/>
    <property type="molecule type" value="Genomic_DNA"/>
</dbReference>
<dbReference type="InterPro" id="IPR035899">
    <property type="entry name" value="DBL_dom_sf"/>
</dbReference>
<feature type="compositionally biased region" description="Polar residues" evidence="1">
    <location>
        <begin position="752"/>
        <end position="764"/>
    </location>
</feature>